<evidence type="ECO:0000256" key="1">
    <source>
        <dbReference type="ARBA" id="ARBA00005417"/>
    </source>
</evidence>
<dbReference type="InterPro" id="IPR017871">
    <property type="entry name" value="ABC_transporter-like_CS"/>
</dbReference>
<dbReference type="Proteomes" id="UP000316801">
    <property type="component" value="Unassembled WGS sequence"/>
</dbReference>
<evidence type="ECO:0000313" key="6">
    <source>
        <dbReference type="EMBL" id="TRL39718.1"/>
    </source>
</evidence>
<dbReference type="PANTHER" id="PTHR43776">
    <property type="entry name" value="TRANSPORT ATP-BINDING PROTEIN"/>
    <property type="match status" value="1"/>
</dbReference>
<proteinExistence type="inferred from homology"/>
<reference evidence="6 7" key="1">
    <citation type="submission" date="2019-07" db="EMBL/GenBank/DDBJ databases">
        <title>Ln-dependent methylotrophs.</title>
        <authorList>
            <person name="Tani A."/>
        </authorList>
    </citation>
    <scope>NUCLEOTIDE SEQUENCE [LARGE SCALE GENOMIC DNA]</scope>
    <source>
        <strain evidence="6 7">SM12</strain>
    </source>
</reference>
<dbReference type="RefSeq" id="WP_143124753.1">
    <property type="nucleotide sequence ID" value="NZ_VJMG01000018.1"/>
</dbReference>
<dbReference type="InterPro" id="IPR027417">
    <property type="entry name" value="P-loop_NTPase"/>
</dbReference>
<keyword evidence="2" id="KW-0813">Transport</keyword>
<keyword evidence="3" id="KW-0547">Nucleotide-binding</keyword>
<sequence length="259" mass="28601">MSVSVDVRNLSITFGAGPTAVKVLPDVSFSVKPGECFGLVGESGSGKSTVLRCLSMLTDFWQGDILLDGQSVRQLPLIARCRMLQMVFQDPYGSLHPRQSVRTVLHEPLAIHGLDDREARMRRALTDVGLPVSFLDRFPHQLSGGQRQRIAIARALILEPSLLLLDEPTSALDVSVQAEILNLLQRLREERGFTYLLVTHDLAVVDHMCDRFAVMQRGEVTEILPREAIADNHASHPYARELIAASLAYEGVRPATARA</sequence>
<gene>
    <name evidence="6" type="ORF">FNA46_08415</name>
</gene>
<keyword evidence="7" id="KW-1185">Reference proteome</keyword>
<dbReference type="EMBL" id="VJMG01000018">
    <property type="protein sequence ID" value="TRL39718.1"/>
    <property type="molecule type" value="Genomic_DNA"/>
</dbReference>
<dbReference type="SUPFAM" id="SSF52540">
    <property type="entry name" value="P-loop containing nucleoside triphosphate hydrolases"/>
    <property type="match status" value="1"/>
</dbReference>
<dbReference type="InterPro" id="IPR050319">
    <property type="entry name" value="ABC_transp_ATP-bind"/>
</dbReference>
<dbReference type="GO" id="GO:0016887">
    <property type="term" value="F:ATP hydrolysis activity"/>
    <property type="evidence" value="ECO:0007669"/>
    <property type="project" value="InterPro"/>
</dbReference>
<evidence type="ECO:0000256" key="2">
    <source>
        <dbReference type="ARBA" id="ARBA00022448"/>
    </source>
</evidence>
<comment type="caution">
    <text evidence="6">The sequence shown here is derived from an EMBL/GenBank/DDBJ whole genome shotgun (WGS) entry which is preliminary data.</text>
</comment>
<dbReference type="InterPro" id="IPR003439">
    <property type="entry name" value="ABC_transporter-like_ATP-bd"/>
</dbReference>
<evidence type="ECO:0000256" key="4">
    <source>
        <dbReference type="ARBA" id="ARBA00022840"/>
    </source>
</evidence>
<name>A0A549TCS2_9HYPH</name>
<dbReference type="CDD" id="cd03257">
    <property type="entry name" value="ABC_NikE_OppD_transporters"/>
    <property type="match status" value="1"/>
</dbReference>
<dbReference type="AlphaFoldDB" id="A0A549TCS2"/>
<dbReference type="PROSITE" id="PS50893">
    <property type="entry name" value="ABC_TRANSPORTER_2"/>
    <property type="match status" value="1"/>
</dbReference>
<dbReference type="PROSITE" id="PS00211">
    <property type="entry name" value="ABC_TRANSPORTER_1"/>
    <property type="match status" value="1"/>
</dbReference>
<dbReference type="GO" id="GO:0005524">
    <property type="term" value="F:ATP binding"/>
    <property type="evidence" value="ECO:0007669"/>
    <property type="project" value="UniProtKB-KW"/>
</dbReference>
<feature type="domain" description="ABC transporter" evidence="5">
    <location>
        <begin position="7"/>
        <end position="242"/>
    </location>
</feature>
<keyword evidence="4 6" id="KW-0067">ATP-binding</keyword>
<comment type="similarity">
    <text evidence="1">Belongs to the ABC transporter superfamily.</text>
</comment>
<protein>
    <submittedName>
        <fullName evidence="6">ABC transporter ATP-binding protein</fullName>
    </submittedName>
</protein>
<evidence type="ECO:0000256" key="3">
    <source>
        <dbReference type="ARBA" id="ARBA00022741"/>
    </source>
</evidence>
<dbReference type="PANTHER" id="PTHR43776:SF7">
    <property type="entry name" value="D,D-DIPEPTIDE TRANSPORT ATP-BINDING PROTEIN DDPF-RELATED"/>
    <property type="match status" value="1"/>
</dbReference>
<evidence type="ECO:0000313" key="7">
    <source>
        <dbReference type="Proteomes" id="UP000316801"/>
    </source>
</evidence>
<dbReference type="SMART" id="SM00382">
    <property type="entry name" value="AAA"/>
    <property type="match status" value="1"/>
</dbReference>
<dbReference type="Pfam" id="PF00005">
    <property type="entry name" value="ABC_tran"/>
    <property type="match status" value="1"/>
</dbReference>
<organism evidence="6 7">
    <name type="scientific">Rhizobium straminoryzae</name>
    <dbReference type="NCBI Taxonomy" id="1387186"/>
    <lineage>
        <taxon>Bacteria</taxon>
        <taxon>Pseudomonadati</taxon>
        <taxon>Pseudomonadota</taxon>
        <taxon>Alphaproteobacteria</taxon>
        <taxon>Hyphomicrobiales</taxon>
        <taxon>Rhizobiaceae</taxon>
        <taxon>Rhizobium/Agrobacterium group</taxon>
        <taxon>Rhizobium</taxon>
    </lineage>
</organism>
<dbReference type="GO" id="GO:0055085">
    <property type="term" value="P:transmembrane transport"/>
    <property type="evidence" value="ECO:0007669"/>
    <property type="project" value="UniProtKB-ARBA"/>
</dbReference>
<evidence type="ECO:0000259" key="5">
    <source>
        <dbReference type="PROSITE" id="PS50893"/>
    </source>
</evidence>
<dbReference type="Gene3D" id="3.40.50.300">
    <property type="entry name" value="P-loop containing nucleotide triphosphate hydrolases"/>
    <property type="match status" value="1"/>
</dbReference>
<dbReference type="InterPro" id="IPR003593">
    <property type="entry name" value="AAA+_ATPase"/>
</dbReference>
<accession>A0A549TCS2</accession>